<evidence type="ECO:0000313" key="1">
    <source>
        <dbReference type="EMBL" id="MPM23748.1"/>
    </source>
</evidence>
<reference evidence="1" key="1">
    <citation type="submission" date="2019-08" db="EMBL/GenBank/DDBJ databases">
        <authorList>
            <person name="Kucharzyk K."/>
            <person name="Murdoch R.W."/>
            <person name="Higgins S."/>
            <person name="Loffler F."/>
        </authorList>
    </citation>
    <scope>NUCLEOTIDE SEQUENCE</scope>
</reference>
<name>A0A644Y726_9ZZZZ</name>
<accession>A0A644Y726</accession>
<dbReference type="AlphaFoldDB" id="A0A644Y726"/>
<gene>
    <name evidence="1" type="ORF">SDC9_70222</name>
</gene>
<sequence length="51" mass="5545">MFCQCLILIQGLLVIAPYVDHAANETHLILLVKDIVGLPPVTLQVTGKGFQ</sequence>
<dbReference type="EMBL" id="VSSQ01004102">
    <property type="protein sequence ID" value="MPM23748.1"/>
    <property type="molecule type" value="Genomic_DNA"/>
</dbReference>
<comment type="caution">
    <text evidence="1">The sequence shown here is derived from an EMBL/GenBank/DDBJ whole genome shotgun (WGS) entry which is preliminary data.</text>
</comment>
<protein>
    <submittedName>
        <fullName evidence="1">Uncharacterized protein</fullName>
    </submittedName>
</protein>
<organism evidence="1">
    <name type="scientific">bioreactor metagenome</name>
    <dbReference type="NCBI Taxonomy" id="1076179"/>
    <lineage>
        <taxon>unclassified sequences</taxon>
        <taxon>metagenomes</taxon>
        <taxon>ecological metagenomes</taxon>
    </lineage>
</organism>
<proteinExistence type="predicted"/>